<reference evidence="1 2" key="1">
    <citation type="submission" date="2016-03" db="EMBL/GenBank/DDBJ databases">
        <title>Draft Genome Sequence of the Strain BR 10245 (Bradyrhizobium sp.) isolated from nodules of Centrolobium paraense.</title>
        <authorList>
            <person name="Simoes-Araujo J.L.Sr."/>
            <person name="Barauna A.C."/>
            <person name="Silva K."/>
            <person name="Zilli J.E."/>
        </authorList>
    </citation>
    <scope>NUCLEOTIDE SEQUENCE [LARGE SCALE GENOMIC DNA]</scope>
    <source>
        <strain evidence="1 2">BR 10245</strain>
    </source>
</reference>
<evidence type="ECO:0000313" key="1">
    <source>
        <dbReference type="EMBL" id="OAF06144.1"/>
    </source>
</evidence>
<protein>
    <submittedName>
        <fullName evidence="1">Uncharacterized protein</fullName>
    </submittedName>
</protein>
<organism evidence="1 2">
    <name type="scientific">Bradyrhizobium centrolobii</name>
    <dbReference type="NCBI Taxonomy" id="1505087"/>
    <lineage>
        <taxon>Bacteria</taxon>
        <taxon>Pseudomonadati</taxon>
        <taxon>Pseudomonadota</taxon>
        <taxon>Alphaproteobacteria</taxon>
        <taxon>Hyphomicrobiales</taxon>
        <taxon>Nitrobacteraceae</taxon>
        <taxon>Bradyrhizobium</taxon>
    </lineage>
</organism>
<keyword evidence="2" id="KW-1185">Reference proteome</keyword>
<evidence type="ECO:0000313" key="2">
    <source>
        <dbReference type="Proteomes" id="UP000076959"/>
    </source>
</evidence>
<gene>
    <name evidence="1" type="ORF">AYJ54_20925</name>
</gene>
<sequence>MIRVRHLGPGVVAPLAFGAFKTTEEVVEVRVRAPWDAAPALRLTLHDRDPHGVRPCRGG</sequence>
<accession>A0A176YHN3</accession>
<comment type="caution">
    <text evidence="1">The sequence shown here is derived from an EMBL/GenBank/DDBJ whole genome shotgun (WGS) entry which is preliminary data.</text>
</comment>
<proteinExistence type="predicted"/>
<dbReference type="AlphaFoldDB" id="A0A176YHN3"/>
<dbReference type="EMBL" id="LUUB01000078">
    <property type="protein sequence ID" value="OAF06144.1"/>
    <property type="molecule type" value="Genomic_DNA"/>
</dbReference>
<name>A0A176YHN3_9BRAD</name>
<dbReference type="Proteomes" id="UP000076959">
    <property type="component" value="Unassembled WGS sequence"/>
</dbReference>